<dbReference type="Proteomes" id="UP000826212">
    <property type="component" value="Chromosome"/>
</dbReference>
<gene>
    <name evidence="1" type="ORF">K4L44_04920</name>
</gene>
<organism evidence="1 2">
    <name type="scientific">Halosquirtibacter laminarini</name>
    <dbReference type="NCBI Taxonomy" id="3374600"/>
    <lineage>
        <taxon>Bacteria</taxon>
        <taxon>Pseudomonadati</taxon>
        <taxon>Bacteroidota</taxon>
        <taxon>Bacteroidia</taxon>
        <taxon>Marinilabiliales</taxon>
        <taxon>Prolixibacteraceae</taxon>
        <taxon>Halosquirtibacter</taxon>
    </lineage>
</organism>
<proteinExistence type="predicted"/>
<protein>
    <submittedName>
        <fullName evidence="1">Uncharacterized protein</fullName>
    </submittedName>
</protein>
<accession>A0AC61NHN6</accession>
<keyword evidence="2" id="KW-1185">Reference proteome</keyword>
<dbReference type="EMBL" id="CP081303">
    <property type="protein sequence ID" value="QZE15178.1"/>
    <property type="molecule type" value="Genomic_DNA"/>
</dbReference>
<reference evidence="1" key="1">
    <citation type="submission" date="2021-08" db="EMBL/GenBank/DDBJ databases">
        <title>Novel anaerobic bacterium isolated from sea squirt in East Sea, Republic of Korea.</title>
        <authorList>
            <person name="Nguyen T.H."/>
            <person name="Li Z."/>
            <person name="Lee Y.-J."/>
            <person name="Ko J."/>
            <person name="Kim S.-G."/>
        </authorList>
    </citation>
    <scope>NUCLEOTIDE SEQUENCE</scope>
    <source>
        <strain evidence="1">KCTC 25031</strain>
    </source>
</reference>
<sequence>MADKAKKLKAAMAAVSFILQEEAENSQVKKDNLWVNSSKRAIINGRELTQRRGRLLRPGRVS</sequence>
<name>A0AC61NHN6_9BACT</name>
<evidence type="ECO:0000313" key="2">
    <source>
        <dbReference type="Proteomes" id="UP000826212"/>
    </source>
</evidence>
<evidence type="ECO:0000313" key="1">
    <source>
        <dbReference type="EMBL" id="QZE15178.1"/>
    </source>
</evidence>